<reference evidence="2" key="1">
    <citation type="journal article" date="2016" name="BMC Evol. Biol.">
        <title>Monoplacophoran mitochondrial genomes: convergent gene arrangements and little phylogenetic signal.</title>
        <authorList>
            <person name="Stoger I."/>
            <person name="Kocot K.M."/>
            <person name="Poustka A.J."/>
            <person name="Wilson N.G."/>
            <person name="Ivanov D."/>
            <person name="Halanych K.M."/>
            <person name="Schrodl M."/>
        </authorList>
    </citation>
    <scope>NUCLEOTIDE SEQUENCE</scope>
</reference>
<feature type="transmembrane region" description="Helical" evidence="1">
    <location>
        <begin position="12"/>
        <end position="32"/>
    </location>
</feature>
<keyword evidence="1" id="KW-1133">Transmembrane helix</keyword>
<dbReference type="EMBL" id="KY244019">
    <property type="protein sequence ID" value="APQ42944.1"/>
    <property type="molecule type" value="Genomic_DNA"/>
</dbReference>
<protein>
    <submittedName>
        <fullName evidence="2">ATP synthase F0 subunit 8</fullName>
    </submittedName>
</protein>
<geneLocation type="mitochondrion" evidence="2"/>
<keyword evidence="2" id="KW-0496">Mitochondrion</keyword>
<accession>A0A1L6BZV5</accession>
<sequence length="58" mass="6855">MFSMPQLSPLSWLFLFVLFWSTLFSFLCLLWWGSGYDLEKEIVSGTEDWEGGNVWNWG</sequence>
<keyword evidence="1" id="KW-0812">Transmembrane</keyword>
<proteinExistence type="predicted"/>
<name>A0A1L6BZV5_9MOLL</name>
<evidence type="ECO:0000313" key="2">
    <source>
        <dbReference type="EMBL" id="APQ42944.1"/>
    </source>
</evidence>
<evidence type="ECO:0000256" key="1">
    <source>
        <dbReference type="SAM" id="Phobius"/>
    </source>
</evidence>
<dbReference type="GeneID" id="30861641"/>
<dbReference type="CTD" id="4509"/>
<dbReference type="AlphaFoldDB" id="A0A1L6BZV5"/>
<keyword evidence="1" id="KW-0472">Membrane</keyword>
<dbReference type="RefSeq" id="YP_009340655.1">
    <property type="nucleotide sequence ID" value="NC_033379.1"/>
</dbReference>
<organism evidence="2">
    <name type="scientific">Vema ewingi</name>
    <dbReference type="NCBI Taxonomy" id="1930079"/>
    <lineage>
        <taxon>Eukaryota</taxon>
        <taxon>Metazoa</taxon>
        <taxon>Spiralia</taxon>
        <taxon>Lophotrochozoa</taxon>
        <taxon>Mollusca</taxon>
        <taxon>Monoplacophora</taxon>
        <taxon>Tryblidiida</taxon>
        <taxon>Neopilinidae</taxon>
        <taxon>Vema</taxon>
    </lineage>
</organism>
<gene>
    <name evidence="2" type="primary">atp8</name>
</gene>